<dbReference type="WBParaSite" id="PS1159_v2.g19561.t1">
    <property type="protein sequence ID" value="PS1159_v2.g19561.t1"/>
    <property type="gene ID" value="PS1159_v2.g19561"/>
</dbReference>
<evidence type="ECO:0000313" key="1">
    <source>
        <dbReference type="Proteomes" id="UP000887580"/>
    </source>
</evidence>
<protein>
    <submittedName>
        <fullName evidence="2">Glycosyltransferase family 92 protein</fullName>
    </submittedName>
</protein>
<dbReference type="Proteomes" id="UP000887580">
    <property type="component" value="Unplaced"/>
</dbReference>
<name>A0AC35FPA2_9BILA</name>
<sequence length="421" mass="48154">MVISKRRKIGVKMFRFPTVFFGSVFAACLLLFIGLTDRSTNDGGSPNVLSFDVDIPSLLHNNKKKSISPKTEEDAPKVITWNRNNSTDKFCVWFNFTKATKESDFRSISLCTHGSIGYSKFVFDHAQNWDDRISVALLVDSAGFTALKTYLKLYKCMENTTEKVSTHLVWKSENETCSTSFILDALEEPLNATDFIDNCNVDDHIDAGLFNHSTTDLYYPNTLRNVAREGAGTELHLIADIENHFSFNASEILLEATKDIDKKSKIAVVVRRFEYNTSFDEPRTVKELYDLCRMHQAYQFHRFFYAIGHSVPGLPHWFRYSLNASTTPTLFPINYRSSIWEPQLIVHASAPYHYEGFSMKRDQCALPYELCRAGYSFTVASHAFSFHKGIKINSSSQKYSRFTVAKIARKTDIVQDVRQKK</sequence>
<accession>A0AC35FPA2</accession>
<proteinExistence type="predicted"/>
<organism evidence="1 2">
    <name type="scientific">Panagrolaimus sp. PS1159</name>
    <dbReference type="NCBI Taxonomy" id="55785"/>
    <lineage>
        <taxon>Eukaryota</taxon>
        <taxon>Metazoa</taxon>
        <taxon>Ecdysozoa</taxon>
        <taxon>Nematoda</taxon>
        <taxon>Chromadorea</taxon>
        <taxon>Rhabditida</taxon>
        <taxon>Tylenchina</taxon>
        <taxon>Panagrolaimomorpha</taxon>
        <taxon>Panagrolaimoidea</taxon>
        <taxon>Panagrolaimidae</taxon>
        <taxon>Panagrolaimus</taxon>
    </lineage>
</organism>
<reference evidence="2" key="1">
    <citation type="submission" date="2022-11" db="UniProtKB">
        <authorList>
            <consortium name="WormBaseParasite"/>
        </authorList>
    </citation>
    <scope>IDENTIFICATION</scope>
</reference>
<evidence type="ECO:0000313" key="2">
    <source>
        <dbReference type="WBParaSite" id="PS1159_v2.g19561.t1"/>
    </source>
</evidence>